<dbReference type="InterPro" id="IPR011990">
    <property type="entry name" value="TPR-like_helical_dom_sf"/>
</dbReference>
<dbReference type="SMART" id="SM00028">
    <property type="entry name" value="TPR"/>
    <property type="match status" value="3"/>
</dbReference>
<dbReference type="AlphaFoldDB" id="A0A0G4HM25"/>
<feature type="signal peptide" evidence="3">
    <location>
        <begin position="1"/>
        <end position="18"/>
    </location>
</feature>
<feature type="compositionally biased region" description="Basic and acidic residues" evidence="2">
    <location>
        <begin position="149"/>
        <end position="172"/>
    </location>
</feature>
<feature type="compositionally biased region" description="Gly residues" evidence="2">
    <location>
        <begin position="175"/>
        <end position="190"/>
    </location>
</feature>
<feature type="compositionally biased region" description="Basic and acidic residues" evidence="2">
    <location>
        <begin position="277"/>
        <end position="287"/>
    </location>
</feature>
<dbReference type="VEuPathDB" id="CryptoDB:Cvel_1160"/>
<feature type="compositionally biased region" description="Basic and acidic residues" evidence="2">
    <location>
        <begin position="51"/>
        <end position="61"/>
    </location>
</feature>
<reference evidence="4" key="1">
    <citation type="submission" date="2014-11" db="EMBL/GenBank/DDBJ databases">
        <authorList>
            <person name="Otto D Thomas"/>
            <person name="Naeem Raeece"/>
        </authorList>
    </citation>
    <scope>NUCLEOTIDE SEQUENCE</scope>
</reference>
<sequence>MIAVLFSLGFLLVLVATAVQEVKRVGLKKCVASLLDFFFAGRLWTASPSTRSEEAKGSEPNEKEEDPSLSPEDQKDRGTSEKVGEGEEESPLTSNLECLLSETRGQTIEDEEVNKDEKGETDRDEQPHSASVPEAVSTRRAAPSDGVEEGMKGAEGVERKGEESSQSLDRETGNLGRGLGEEGSGNGGEGPQVLEREREREVPVPVQSEEENVETGREGEKGGSMGSKGLGEETKIEEIQEVTVKAGGEGEAEKDGEEKEKEKKEGEDEEDDEDELSADRAKTCKEKGNEHFRQGEWEAALRYYTEGIAVCPEEEEEGKLLAILYGNRAACHMNLNQTDFALKDCSDALYFNPTYTKVLTRRASIYEQKEKWHDALEDLKKAIEADSQLQRPLSQQLKRVEKKSQEQFEKEKEEVVGKLKDMGNWVLGNFGLSLDNFKVEQNDNGSYNIQFQQNPGQSNPTDSATGGGGAGGSSTRVTTQPVSSADPLGSRHATKGPAAPTSTSQTMLEEVTSDTDSDASVET</sequence>
<feature type="repeat" description="TPR" evidence="1">
    <location>
        <begin position="281"/>
        <end position="314"/>
    </location>
</feature>
<dbReference type="EMBL" id="CDMZ01003136">
    <property type="protein sequence ID" value="CEM45245.1"/>
    <property type="molecule type" value="Genomic_DNA"/>
</dbReference>
<feature type="compositionally biased region" description="Polar residues" evidence="2">
    <location>
        <begin position="446"/>
        <end position="462"/>
    </location>
</feature>
<feature type="compositionally biased region" description="Basic and acidic residues" evidence="2">
    <location>
        <begin position="72"/>
        <end position="85"/>
    </location>
</feature>
<protein>
    <submittedName>
        <fullName evidence="4">Uncharacterized protein</fullName>
    </submittedName>
</protein>
<dbReference type="PROSITE" id="PS50005">
    <property type="entry name" value="TPR"/>
    <property type="match status" value="2"/>
</dbReference>
<feature type="region of interest" description="Disordered" evidence="2">
    <location>
        <begin position="446"/>
        <end position="523"/>
    </location>
</feature>
<dbReference type="InterPro" id="IPR019734">
    <property type="entry name" value="TPR_rpt"/>
</dbReference>
<name>A0A0G4HM25_9ALVE</name>
<evidence type="ECO:0000256" key="1">
    <source>
        <dbReference type="PROSITE-ProRule" id="PRU00339"/>
    </source>
</evidence>
<dbReference type="Gene3D" id="1.25.40.10">
    <property type="entry name" value="Tetratricopeptide repeat domain"/>
    <property type="match status" value="1"/>
</dbReference>
<dbReference type="PANTHER" id="PTHR46014">
    <property type="entry name" value="TETRATRICOPEPTIDE REPEAT PROTEIN 1"/>
    <property type="match status" value="1"/>
</dbReference>
<feature type="region of interest" description="Disordered" evidence="2">
    <location>
        <begin position="48"/>
        <end position="287"/>
    </location>
</feature>
<feature type="compositionally biased region" description="Basic and acidic residues" evidence="2">
    <location>
        <begin position="251"/>
        <end position="266"/>
    </location>
</feature>
<evidence type="ECO:0000256" key="2">
    <source>
        <dbReference type="SAM" id="MobiDB-lite"/>
    </source>
</evidence>
<organism evidence="4">
    <name type="scientific">Chromera velia CCMP2878</name>
    <dbReference type="NCBI Taxonomy" id="1169474"/>
    <lineage>
        <taxon>Eukaryota</taxon>
        <taxon>Sar</taxon>
        <taxon>Alveolata</taxon>
        <taxon>Colpodellida</taxon>
        <taxon>Chromeraceae</taxon>
        <taxon>Chromera</taxon>
    </lineage>
</organism>
<keyword evidence="3" id="KW-0732">Signal</keyword>
<evidence type="ECO:0000256" key="3">
    <source>
        <dbReference type="SAM" id="SignalP"/>
    </source>
</evidence>
<feature type="compositionally biased region" description="Basic and acidic residues" evidence="2">
    <location>
        <begin position="115"/>
        <end position="127"/>
    </location>
</feature>
<dbReference type="InterPro" id="IPR052769">
    <property type="entry name" value="TPR_domain_protein"/>
</dbReference>
<dbReference type="SUPFAM" id="SSF48452">
    <property type="entry name" value="TPR-like"/>
    <property type="match status" value="1"/>
</dbReference>
<proteinExistence type="predicted"/>
<keyword evidence="1" id="KW-0802">TPR repeat</keyword>
<feature type="repeat" description="TPR" evidence="1">
    <location>
        <begin position="356"/>
        <end position="389"/>
    </location>
</feature>
<feature type="chain" id="PRO_5005191988" evidence="3">
    <location>
        <begin position="19"/>
        <end position="523"/>
    </location>
</feature>
<feature type="compositionally biased region" description="Acidic residues" evidence="2">
    <location>
        <begin position="267"/>
        <end position="276"/>
    </location>
</feature>
<gene>
    <name evidence="4" type="ORF">Cvel_1160</name>
</gene>
<dbReference type="PANTHER" id="PTHR46014:SF1">
    <property type="entry name" value="TETRATRICOPEPTIDE REPEAT PROTEIN 1"/>
    <property type="match status" value="1"/>
</dbReference>
<accession>A0A0G4HM25</accession>
<feature type="compositionally biased region" description="Acidic residues" evidence="2">
    <location>
        <begin position="511"/>
        <end position="523"/>
    </location>
</feature>
<evidence type="ECO:0000313" key="4">
    <source>
        <dbReference type="EMBL" id="CEM45245.1"/>
    </source>
</evidence>